<dbReference type="AlphaFoldDB" id="A0A804JN78"/>
<keyword evidence="1" id="KW-0812">Transmembrane</keyword>
<dbReference type="Gramene" id="Ma06_t33390.1">
    <property type="protein sequence ID" value="Ma06_p33390.1"/>
    <property type="gene ID" value="Ma06_g33390"/>
</dbReference>
<dbReference type="Proteomes" id="UP000012960">
    <property type="component" value="Unplaced"/>
</dbReference>
<accession>A0A804JN78</accession>
<organism evidence="2 3">
    <name type="scientific">Musa acuminata subsp. malaccensis</name>
    <name type="common">Wild banana</name>
    <name type="synonym">Musa malaccensis</name>
    <dbReference type="NCBI Taxonomy" id="214687"/>
    <lineage>
        <taxon>Eukaryota</taxon>
        <taxon>Viridiplantae</taxon>
        <taxon>Streptophyta</taxon>
        <taxon>Embryophyta</taxon>
        <taxon>Tracheophyta</taxon>
        <taxon>Spermatophyta</taxon>
        <taxon>Magnoliopsida</taxon>
        <taxon>Liliopsida</taxon>
        <taxon>Zingiberales</taxon>
        <taxon>Musaceae</taxon>
        <taxon>Musa</taxon>
    </lineage>
</organism>
<evidence type="ECO:0000313" key="2">
    <source>
        <dbReference type="EnsemblPlants" id="Ma06_p33390.1"/>
    </source>
</evidence>
<name>A0A804JN78_MUSAM</name>
<proteinExistence type="predicted"/>
<keyword evidence="1" id="KW-0472">Membrane</keyword>
<dbReference type="InParanoid" id="A0A804JN78"/>
<protein>
    <submittedName>
        <fullName evidence="2">Uncharacterized protein</fullName>
    </submittedName>
</protein>
<sequence length="171" mass="20173">MNKPCLLLPTDTSCLGWRWIYPSIWVELWAYYSMGRLWLHPKIHLVLGSTSDAVMRRFVSLRWLLPKKIATVLGTRIRLWPITFVHHPFVHLWIVALQFIFLFLFLFCFFHLFFGLFCCHIYLIPFFLGCSATGIEHPSHCSDRVPYHVLFLWMNNGHQTALLLCLGRNHG</sequence>
<reference evidence="2" key="1">
    <citation type="submission" date="2021-05" db="UniProtKB">
        <authorList>
            <consortium name="EnsemblPlants"/>
        </authorList>
    </citation>
    <scope>IDENTIFICATION</scope>
    <source>
        <strain evidence="2">subsp. malaccensis</strain>
    </source>
</reference>
<keyword evidence="3" id="KW-1185">Reference proteome</keyword>
<evidence type="ECO:0000313" key="3">
    <source>
        <dbReference type="Proteomes" id="UP000012960"/>
    </source>
</evidence>
<evidence type="ECO:0000256" key="1">
    <source>
        <dbReference type="SAM" id="Phobius"/>
    </source>
</evidence>
<feature type="transmembrane region" description="Helical" evidence="1">
    <location>
        <begin position="90"/>
        <end position="123"/>
    </location>
</feature>
<keyword evidence="1" id="KW-1133">Transmembrane helix</keyword>
<dbReference type="EnsemblPlants" id="Ma06_t33390.1">
    <property type="protein sequence ID" value="Ma06_p33390.1"/>
    <property type="gene ID" value="Ma06_g33390"/>
</dbReference>